<reference evidence="2" key="1">
    <citation type="journal article" date="2023" name="G3 (Bethesda)">
        <title>Genome assembly and association tests identify interacting loci associated with vigor, precocity, and sex in interspecific pistachio rootstocks.</title>
        <authorList>
            <person name="Palmer W."/>
            <person name="Jacygrad E."/>
            <person name="Sagayaradj S."/>
            <person name="Cavanaugh K."/>
            <person name="Han R."/>
            <person name="Bertier L."/>
            <person name="Beede B."/>
            <person name="Kafkas S."/>
            <person name="Golino D."/>
            <person name="Preece J."/>
            <person name="Michelmore R."/>
        </authorList>
    </citation>
    <scope>NUCLEOTIDE SEQUENCE [LARGE SCALE GENOMIC DNA]</scope>
</reference>
<dbReference type="EMBL" id="CM047745">
    <property type="protein sequence ID" value="KAJ0025455.1"/>
    <property type="molecule type" value="Genomic_DNA"/>
</dbReference>
<name>A0ACC0XYC5_9ROSI</name>
<evidence type="ECO:0000313" key="2">
    <source>
        <dbReference type="Proteomes" id="UP001163603"/>
    </source>
</evidence>
<dbReference type="Proteomes" id="UP001163603">
    <property type="component" value="Chromosome 10"/>
</dbReference>
<proteinExistence type="predicted"/>
<sequence>MVHNTHKYYNEDPNTLKTLLEDCEKPLYNGSKCSKLSGFMKFQYLKGKYGWSDTNFSDLLCNLHDVLSDENLMPNSMYKTNKVMVALGLEYEKIYACQNDCILRNEYKDLSECPSCCGSRWKKQVCKSSSNSKVSSKVL</sequence>
<organism evidence="1 2">
    <name type="scientific">Pistacia integerrima</name>
    <dbReference type="NCBI Taxonomy" id="434235"/>
    <lineage>
        <taxon>Eukaryota</taxon>
        <taxon>Viridiplantae</taxon>
        <taxon>Streptophyta</taxon>
        <taxon>Embryophyta</taxon>
        <taxon>Tracheophyta</taxon>
        <taxon>Spermatophyta</taxon>
        <taxon>Magnoliopsida</taxon>
        <taxon>eudicotyledons</taxon>
        <taxon>Gunneridae</taxon>
        <taxon>Pentapetalae</taxon>
        <taxon>rosids</taxon>
        <taxon>malvids</taxon>
        <taxon>Sapindales</taxon>
        <taxon>Anacardiaceae</taxon>
        <taxon>Pistacia</taxon>
    </lineage>
</organism>
<evidence type="ECO:0000313" key="1">
    <source>
        <dbReference type="EMBL" id="KAJ0025455.1"/>
    </source>
</evidence>
<accession>A0ACC0XYC5</accession>
<protein>
    <submittedName>
        <fullName evidence="1">Uncharacterized protein</fullName>
    </submittedName>
</protein>
<gene>
    <name evidence="1" type="ORF">Pint_08192</name>
</gene>
<keyword evidence="2" id="KW-1185">Reference proteome</keyword>
<comment type="caution">
    <text evidence="1">The sequence shown here is derived from an EMBL/GenBank/DDBJ whole genome shotgun (WGS) entry which is preliminary data.</text>
</comment>